<dbReference type="GO" id="GO:0035243">
    <property type="term" value="F:protein-arginine omega-N symmetric methyltransferase activity"/>
    <property type="evidence" value="ECO:0007669"/>
    <property type="project" value="TreeGrafter"/>
</dbReference>
<dbReference type="Proteomes" id="UP000183924">
    <property type="component" value="Unassembled WGS sequence"/>
</dbReference>
<evidence type="ECO:0000256" key="1">
    <source>
        <dbReference type="ARBA" id="ARBA00022603"/>
    </source>
</evidence>
<sequence length="393" mass="44469">MITIPLGLPVPTAALQTQSDALCQLITEEIRHEPSTSISFARFMELALYEPEWGYYTAHLEKFGKMGDFTTAPEISPLFAQCIGRQCQQVFANLGQTDILEVGAGTGQLAIDLLLFLEKQQSLPGTYKIFEISPTLRERQQERLQQHIPHLFPLIQWLHDWPKQPIKGVILANEVLDALPVSQFFWTEANIQEVRVGCEKDCFCYHLSPVKNYVLNDLGKLKAAYFPKVKAYQSEVCGQLPDWVNKLSFALKQGLILVIDYGFPAQEYYHPDRVNGTLRCYYQHRIHDDPLSLVGLQDITASVDFSCLAQAALQAGLKVAGYTSQAAFLLNNDLLPLIEKCYDEVSSMDVNRQAHLLTSPSEMGELIKVMGLTRNYEFSPLNGFKLYDKRTRL</sequence>
<reference evidence="3 4" key="1">
    <citation type="submission" date="2016-03" db="EMBL/GenBank/DDBJ databases">
        <title>Comparative genomics of Rickettsiella.</title>
        <authorList>
            <person name="Chandler C."/>
            <person name="Wang Y."/>
        </authorList>
    </citation>
    <scope>NUCLEOTIDE SEQUENCE [LARGE SCALE GENOMIC DNA]</scope>
    <source>
        <strain evidence="3 4">RCFS May 2013</strain>
    </source>
</reference>
<dbReference type="SUPFAM" id="SSF53335">
    <property type="entry name" value="S-adenosyl-L-methionine-dependent methyltransferases"/>
    <property type="match status" value="1"/>
</dbReference>
<dbReference type="GO" id="GO:0032259">
    <property type="term" value="P:methylation"/>
    <property type="evidence" value="ECO:0007669"/>
    <property type="project" value="UniProtKB-KW"/>
</dbReference>
<name>A0A1J8NJN1_9COXI</name>
<evidence type="ECO:0008006" key="5">
    <source>
        <dbReference type="Google" id="ProtNLM"/>
    </source>
</evidence>
<gene>
    <name evidence="3" type="ORF">A1D18_03180</name>
</gene>
<dbReference type="Pfam" id="PF02636">
    <property type="entry name" value="Methyltransf_28"/>
    <property type="match status" value="1"/>
</dbReference>
<dbReference type="EMBL" id="LUKY01000032">
    <property type="protein sequence ID" value="OIZ95114.1"/>
    <property type="molecule type" value="Genomic_DNA"/>
</dbReference>
<accession>A0A1J8NJN1</accession>
<dbReference type="Gene3D" id="3.40.50.12710">
    <property type="match status" value="1"/>
</dbReference>
<dbReference type="PANTHER" id="PTHR12049:SF7">
    <property type="entry name" value="PROTEIN ARGININE METHYLTRANSFERASE NDUFAF7, MITOCHONDRIAL"/>
    <property type="match status" value="1"/>
</dbReference>
<dbReference type="InterPro" id="IPR038375">
    <property type="entry name" value="NDUFAF7_sf"/>
</dbReference>
<keyword evidence="2" id="KW-0808">Transferase</keyword>
<dbReference type="InterPro" id="IPR003788">
    <property type="entry name" value="NDUFAF7"/>
</dbReference>
<dbReference type="AlphaFoldDB" id="A0A1J8NJN1"/>
<evidence type="ECO:0000313" key="3">
    <source>
        <dbReference type="EMBL" id="OIZ95114.1"/>
    </source>
</evidence>
<dbReference type="InterPro" id="IPR029063">
    <property type="entry name" value="SAM-dependent_MTases_sf"/>
</dbReference>
<organism evidence="3 4">
    <name type="scientific">Candidatus Rickettsiella isopodorum</name>
    <dbReference type="NCBI Taxonomy" id="1225476"/>
    <lineage>
        <taxon>Bacteria</taxon>
        <taxon>Pseudomonadati</taxon>
        <taxon>Pseudomonadota</taxon>
        <taxon>Gammaproteobacteria</taxon>
        <taxon>Legionellales</taxon>
        <taxon>Coxiellaceae</taxon>
        <taxon>Rickettsiella</taxon>
    </lineage>
</organism>
<keyword evidence="1" id="KW-0489">Methyltransferase</keyword>
<keyword evidence="4" id="KW-1185">Reference proteome</keyword>
<protein>
    <recommendedName>
        <fullName evidence="5">SAM-dependent methyltransferase</fullName>
    </recommendedName>
</protein>
<evidence type="ECO:0000313" key="4">
    <source>
        <dbReference type="Proteomes" id="UP000183924"/>
    </source>
</evidence>
<evidence type="ECO:0000256" key="2">
    <source>
        <dbReference type="ARBA" id="ARBA00022679"/>
    </source>
</evidence>
<dbReference type="PANTHER" id="PTHR12049">
    <property type="entry name" value="PROTEIN ARGININE METHYLTRANSFERASE NDUFAF7, MITOCHONDRIAL"/>
    <property type="match status" value="1"/>
</dbReference>
<proteinExistence type="predicted"/>
<dbReference type="OrthoDB" id="9794208at2"/>
<dbReference type="RefSeq" id="WP_084028709.1">
    <property type="nucleotide sequence ID" value="NZ_LUKY01000032.1"/>
</dbReference>
<dbReference type="STRING" id="1225476.A1D18_03180"/>
<comment type="caution">
    <text evidence="3">The sequence shown here is derived from an EMBL/GenBank/DDBJ whole genome shotgun (WGS) entry which is preliminary data.</text>
</comment>